<feature type="domain" description="HTH cro/C1-type" evidence="1">
    <location>
        <begin position="27"/>
        <end position="81"/>
    </location>
</feature>
<evidence type="ECO:0000259" key="1">
    <source>
        <dbReference type="PROSITE" id="PS50943"/>
    </source>
</evidence>
<dbReference type="Pfam" id="PF13560">
    <property type="entry name" value="HTH_31"/>
    <property type="match status" value="1"/>
</dbReference>
<gene>
    <name evidence="2" type="ORF">AB8O55_12825</name>
</gene>
<dbReference type="EMBL" id="JBGEHV010000019">
    <property type="protein sequence ID" value="MEY8040281.1"/>
    <property type="molecule type" value="Genomic_DNA"/>
</dbReference>
<sequence length="293" mass="33160">MITAVEVRNMTKRPGPSVRRRQLGAMLRQLRQDSGKTTRDVAEWLDIGDSAVSKIEKARTTIKAQTIRALCQLYDTDASTTDTLLRIAKESNERGWWAAYRDTLPEWARQLVGLEADALHLWNYEAEFIPGLLQTPAYVRALMRANRPDMAEGDIERQVTLRRERQERLGGSQPPCLHFFLNEAVIRRPIGDSAVFREQLAHLVEASKLDHITLRIVPFSAGPHPAISGSFVMMQFPDEDAPAFAFVENLRGAVYQEDPGDIERYTVVVDALDRLSLSSEDTREMLVKTVDVQ</sequence>
<keyword evidence="3" id="KW-1185">Reference proteome</keyword>
<dbReference type="Gene3D" id="1.10.260.40">
    <property type="entry name" value="lambda repressor-like DNA-binding domains"/>
    <property type="match status" value="1"/>
</dbReference>
<organism evidence="2 3">
    <name type="scientific">Saccharopolyspora cebuensis</name>
    <dbReference type="NCBI Taxonomy" id="418759"/>
    <lineage>
        <taxon>Bacteria</taxon>
        <taxon>Bacillati</taxon>
        <taxon>Actinomycetota</taxon>
        <taxon>Actinomycetes</taxon>
        <taxon>Pseudonocardiales</taxon>
        <taxon>Pseudonocardiaceae</taxon>
        <taxon>Saccharopolyspora</taxon>
    </lineage>
</organism>
<dbReference type="InterPro" id="IPR043917">
    <property type="entry name" value="DUF5753"/>
</dbReference>
<dbReference type="InterPro" id="IPR010982">
    <property type="entry name" value="Lambda_DNA-bd_dom_sf"/>
</dbReference>
<dbReference type="SMART" id="SM00530">
    <property type="entry name" value="HTH_XRE"/>
    <property type="match status" value="1"/>
</dbReference>
<name>A0ABV4CGX7_9PSEU</name>
<evidence type="ECO:0000313" key="2">
    <source>
        <dbReference type="EMBL" id="MEY8040281.1"/>
    </source>
</evidence>
<dbReference type="CDD" id="cd00093">
    <property type="entry name" value="HTH_XRE"/>
    <property type="match status" value="1"/>
</dbReference>
<dbReference type="Pfam" id="PF19054">
    <property type="entry name" value="DUF5753"/>
    <property type="match status" value="1"/>
</dbReference>
<comment type="caution">
    <text evidence="2">The sequence shown here is derived from an EMBL/GenBank/DDBJ whole genome shotgun (WGS) entry which is preliminary data.</text>
</comment>
<dbReference type="PROSITE" id="PS50943">
    <property type="entry name" value="HTH_CROC1"/>
    <property type="match status" value="1"/>
</dbReference>
<accession>A0ABV4CGX7</accession>
<evidence type="ECO:0000313" key="3">
    <source>
        <dbReference type="Proteomes" id="UP001564626"/>
    </source>
</evidence>
<dbReference type="InterPro" id="IPR001387">
    <property type="entry name" value="Cro/C1-type_HTH"/>
</dbReference>
<dbReference type="RefSeq" id="WP_369774854.1">
    <property type="nucleotide sequence ID" value="NZ_JBGEHV010000019.1"/>
</dbReference>
<dbReference type="Proteomes" id="UP001564626">
    <property type="component" value="Unassembled WGS sequence"/>
</dbReference>
<protein>
    <submittedName>
        <fullName evidence="2">Helix-turn-helix domain-containing protein</fullName>
    </submittedName>
</protein>
<dbReference type="SUPFAM" id="SSF47413">
    <property type="entry name" value="lambda repressor-like DNA-binding domains"/>
    <property type="match status" value="1"/>
</dbReference>
<proteinExistence type="predicted"/>
<reference evidence="2 3" key="1">
    <citation type="submission" date="2024-08" db="EMBL/GenBank/DDBJ databases">
        <title>Genome mining of Saccharopolyspora cebuensis PGLac3 from Nigerian medicinal plant.</title>
        <authorList>
            <person name="Ezeobiora C.E."/>
            <person name="Igbokwe N.H."/>
            <person name="Amin D.H."/>
            <person name="Mendie U.E."/>
        </authorList>
    </citation>
    <scope>NUCLEOTIDE SEQUENCE [LARGE SCALE GENOMIC DNA]</scope>
    <source>
        <strain evidence="2 3">PGLac3</strain>
    </source>
</reference>